<gene>
    <name evidence="6" type="ORF">ABEB36_009740</name>
</gene>
<feature type="domain" description="SAM" evidence="5">
    <location>
        <begin position="393"/>
        <end position="442"/>
    </location>
</feature>
<evidence type="ECO:0000313" key="6">
    <source>
        <dbReference type="EMBL" id="KAL1494087.1"/>
    </source>
</evidence>
<dbReference type="SUPFAM" id="SSF48403">
    <property type="entry name" value="Ankyrin repeat"/>
    <property type="match status" value="1"/>
</dbReference>
<evidence type="ECO:0000313" key="7">
    <source>
        <dbReference type="Proteomes" id="UP001566132"/>
    </source>
</evidence>
<dbReference type="EMBL" id="JBDJPC010000007">
    <property type="protein sequence ID" value="KAL1494087.1"/>
    <property type="molecule type" value="Genomic_DNA"/>
</dbReference>
<dbReference type="PROSITE" id="PS50297">
    <property type="entry name" value="ANK_REP_REGION"/>
    <property type="match status" value="2"/>
</dbReference>
<organism evidence="6 7">
    <name type="scientific">Hypothenemus hampei</name>
    <name type="common">Coffee berry borer</name>
    <dbReference type="NCBI Taxonomy" id="57062"/>
    <lineage>
        <taxon>Eukaryota</taxon>
        <taxon>Metazoa</taxon>
        <taxon>Ecdysozoa</taxon>
        <taxon>Arthropoda</taxon>
        <taxon>Hexapoda</taxon>
        <taxon>Insecta</taxon>
        <taxon>Pterygota</taxon>
        <taxon>Neoptera</taxon>
        <taxon>Endopterygota</taxon>
        <taxon>Coleoptera</taxon>
        <taxon>Polyphaga</taxon>
        <taxon>Cucujiformia</taxon>
        <taxon>Curculionidae</taxon>
        <taxon>Scolytinae</taxon>
        <taxon>Hypothenemus</taxon>
    </lineage>
</organism>
<dbReference type="SMART" id="SM00248">
    <property type="entry name" value="ANK"/>
    <property type="match status" value="3"/>
</dbReference>
<feature type="repeat" description="ANK" evidence="3">
    <location>
        <begin position="65"/>
        <end position="97"/>
    </location>
</feature>
<keyword evidence="2 3" id="KW-0040">ANK repeat</keyword>
<dbReference type="InterPro" id="IPR013761">
    <property type="entry name" value="SAM/pointed_sf"/>
</dbReference>
<feature type="region of interest" description="Disordered" evidence="4">
    <location>
        <begin position="350"/>
        <end position="369"/>
    </location>
</feature>
<dbReference type="PROSITE" id="PS50105">
    <property type="entry name" value="SAM_DOMAIN"/>
    <property type="match status" value="1"/>
</dbReference>
<dbReference type="Gene3D" id="1.25.40.20">
    <property type="entry name" value="Ankyrin repeat-containing domain"/>
    <property type="match status" value="1"/>
</dbReference>
<protein>
    <recommendedName>
        <fullName evidence="5">SAM domain-containing protein</fullName>
    </recommendedName>
</protein>
<reference evidence="6 7" key="1">
    <citation type="submission" date="2024-05" db="EMBL/GenBank/DDBJ databases">
        <title>Genetic variation in Jamaican populations of the coffee berry borer (Hypothenemus hampei).</title>
        <authorList>
            <person name="Errbii M."/>
            <person name="Myrie A."/>
        </authorList>
    </citation>
    <scope>NUCLEOTIDE SEQUENCE [LARGE SCALE GENOMIC DNA]</scope>
    <source>
        <strain evidence="6">JA-Hopewell-2020-01-JO</strain>
        <tissue evidence="6">Whole body</tissue>
    </source>
</reference>
<dbReference type="Proteomes" id="UP001566132">
    <property type="component" value="Unassembled WGS sequence"/>
</dbReference>
<proteinExistence type="predicted"/>
<evidence type="ECO:0000256" key="4">
    <source>
        <dbReference type="SAM" id="MobiDB-lite"/>
    </source>
</evidence>
<dbReference type="PANTHER" id="PTHR24201:SF2">
    <property type="entry name" value="ANKYRIN REPEAT DOMAIN-CONTAINING PROTEIN 42"/>
    <property type="match status" value="1"/>
</dbReference>
<dbReference type="SUPFAM" id="SSF47769">
    <property type="entry name" value="SAM/Pointed domain"/>
    <property type="match status" value="1"/>
</dbReference>
<dbReference type="CDD" id="cd09517">
    <property type="entry name" value="SAM_USH1G_HARP"/>
    <property type="match status" value="1"/>
</dbReference>
<accession>A0ABD1ELE5</accession>
<dbReference type="InterPro" id="IPR001660">
    <property type="entry name" value="SAM"/>
</dbReference>
<evidence type="ECO:0000256" key="1">
    <source>
        <dbReference type="ARBA" id="ARBA00022737"/>
    </source>
</evidence>
<feature type="repeat" description="ANK" evidence="3">
    <location>
        <begin position="32"/>
        <end position="64"/>
    </location>
</feature>
<evidence type="ECO:0000256" key="2">
    <source>
        <dbReference type="ARBA" id="ARBA00023043"/>
    </source>
</evidence>
<dbReference type="InterPro" id="IPR036770">
    <property type="entry name" value="Ankyrin_rpt-contain_sf"/>
</dbReference>
<dbReference type="PANTHER" id="PTHR24201">
    <property type="entry name" value="ANK_REP_REGION DOMAIN-CONTAINING PROTEIN"/>
    <property type="match status" value="1"/>
</dbReference>
<dbReference type="SMART" id="SM00454">
    <property type="entry name" value="SAM"/>
    <property type="match status" value="1"/>
</dbReference>
<keyword evidence="1" id="KW-0677">Repeat</keyword>
<evidence type="ECO:0000256" key="3">
    <source>
        <dbReference type="PROSITE-ProRule" id="PRU00023"/>
    </source>
</evidence>
<dbReference type="AlphaFoldDB" id="A0ABD1ELE5"/>
<dbReference type="Gene3D" id="1.10.150.50">
    <property type="entry name" value="Transcription Factor, Ets-1"/>
    <property type="match status" value="1"/>
</dbReference>
<sequence length="462" mass="51134">MSTDRFHKAAKDGKLEILKEATSRDCNGRDERGMTPTLYAAFHGHLEALRLLCGRGGDPDKADLFGNTALHLAAAQGHMRIVTFLVNFDANVYNTDIDGRTAQELAGINGREDILRFLDGVTAKLEASDKKKVKAMKEKAKENSKKRLKNYNKYRAKVETKEPSRPSMIHTIKARIKSGSMSNLSNLPPERRNTFSNLVMGGTVKGGKTMGSVQKKIMASKSSRLLPGQNDEDFKITTIENGKTSISKLTGIRRDSEVMYGGTLQKSSFEAHQRGRLDGLFNETEQIVNTIPNSSNGFLARSISQPDFMAEIQKNPDKPLQEPSSIFVRPGMGSIVIRKNLNTFGTFYGTNRNEESSIGSGESSYNMPRAVTDDELSDTADEEDDEESGKAPLQRFLTAFGLGDYFSRFEEQEIDLDTLLILTENDLKSLNLPLGPHRKLMIAINERKAALENPGEVTDSAL</sequence>
<dbReference type="Pfam" id="PF13637">
    <property type="entry name" value="Ank_4"/>
    <property type="match status" value="1"/>
</dbReference>
<dbReference type="Pfam" id="PF00536">
    <property type="entry name" value="SAM_1"/>
    <property type="match status" value="1"/>
</dbReference>
<dbReference type="InterPro" id="IPR050776">
    <property type="entry name" value="Ank_Repeat/CDKN_Inhibitor"/>
</dbReference>
<comment type="caution">
    <text evidence="6">The sequence shown here is derived from an EMBL/GenBank/DDBJ whole genome shotgun (WGS) entry which is preliminary data.</text>
</comment>
<keyword evidence="7" id="KW-1185">Reference proteome</keyword>
<evidence type="ECO:0000259" key="5">
    <source>
        <dbReference type="PROSITE" id="PS50105"/>
    </source>
</evidence>
<dbReference type="PROSITE" id="PS50088">
    <property type="entry name" value="ANK_REPEAT"/>
    <property type="match status" value="2"/>
</dbReference>
<name>A0ABD1ELE5_HYPHA</name>
<dbReference type="InterPro" id="IPR002110">
    <property type="entry name" value="Ankyrin_rpt"/>
</dbReference>